<reference evidence="7 10" key="2">
    <citation type="submission" date="2023-11" db="EMBL/GenBank/DDBJ databases">
        <title>MicrobeMod: A computational toolkit for identifying prokaryotic methylation and restriction-modification with nanopore sequencing.</title>
        <authorList>
            <person name="Crits-Christoph A."/>
            <person name="Kang S.C."/>
            <person name="Lee H."/>
            <person name="Ostrov N."/>
        </authorList>
    </citation>
    <scope>NUCLEOTIDE SEQUENCE [LARGE SCALE GENOMIC DNA]</scope>
    <source>
        <strain evidence="7 10">ATCC 29145</strain>
    </source>
</reference>
<evidence type="ECO:0000313" key="7">
    <source>
        <dbReference type="EMBL" id="MDX5953858.1"/>
    </source>
</evidence>
<dbReference type="InterPro" id="IPR050090">
    <property type="entry name" value="Tyrosine_recombinase_XerCD"/>
</dbReference>
<dbReference type="Gene3D" id="1.10.443.10">
    <property type="entry name" value="Intergrase catalytic core"/>
    <property type="match status" value="1"/>
</dbReference>
<organism evidence="8 9">
    <name type="scientific">Azospirillum brasilense</name>
    <dbReference type="NCBI Taxonomy" id="192"/>
    <lineage>
        <taxon>Bacteria</taxon>
        <taxon>Pseudomonadati</taxon>
        <taxon>Pseudomonadota</taxon>
        <taxon>Alphaproteobacteria</taxon>
        <taxon>Rhodospirillales</taxon>
        <taxon>Azospirillaceae</taxon>
        <taxon>Azospirillum</taxon>
    </lineage>
</organism>
<dbReference type="AlphaFoldDB" id="A0A0P0E9Q4"/>
<dbReference type="GO" id="GO:0006310">
    <property type="term" value="P:DNA recombination"/>
    <property type="evidence" value="ECO:0007669"/>
    <property type="project" value="UniProtKB-KW"/>
</dbReference>
<keyword evidence="10" id="KW-1185">Reference proteome</keyword>
<dbReference type="InterPro" id="IPR044068">
    <property type="entry name" value="CB"/>
</dbReference>
<keyword evidence="3" id="KW-0233">DNA recombination</keyword>
<accession>A0A0P0E9Q4</accession>
<dbReference type="InterPro" id="IPR013762">
    <property type="entry name" value="Integrase-like_cat_sf"/>
</dbReference>
<sequence length="411" mass="45398">MARTVRNAKLDTRSARSKLAVSKTPHWVAIDRGRAIGYRKGSKGGVWLAKLVRPGLRKETKLGSSDDVLDPDGDTILSYSQAQEKARAWFQQTEAAANGVSLPHLPVITVAEACRRYIAYLKAEAKTAKDAEQRLNKHVVPSLGVRPVAELTLTELETWRNSLVRLDDDDPDCERRSKDTANRLLNYLKAALNRLMLDQKNGIADDRAWRFLKPFDAVGQARQVHLDQEQITRILNATSGGFRNLVIGALLTGCRAGELKAMRVSDFHNVSGTLHVPGGKTGERDVVLTSEGIAFLQTLTAGRPTDARLFVRDDGSIWNKDDHQRPMSSAVRAAKLPTDTVFYSLRHTYASQALMAGMNVQLLAENLGTSVGMIEKHYGKFTKLARRQQIEAAAPKLGLTATSNVLLLKKR</sequence>
<evidence type="ECO:0000313" key="10">
    <source>
        <dbReference type="Proteomes" id="UP001277471"/>
    </source>
</evidence>
<dbReference type="SUPFAM" id="SSF56349">
    <property type="entry name" value="DNA breaking-rejoining enzymes"/>
    <property type="match status" value="1"/>
</dbReference>
<dbReference type="PROSITE" id="PS51898">
    <property type="entry name" value="TYR_RECOMBINASE"/>
    <property type="match status" value="1"/>
</dbReference>
<dbReference type="PROSITE" id="PS51900">
    <property type="entry name" value="CB"/>
    <property type="match status" value="1"/>
</dbReference>
<evidence type="ECO:0000256" key="2">
    <source>
        <dbReference type="ARBA" id="ARBA00023125"/>
    </source>
</evidence>
<dbReference type="PANTHER" id="PTHR30349:SF88">
    <property type="entry name" value="BLL1584 PROTEIN"/>
    <property type="match status" value="1"/>
</dbReference>
<dbReference type="Proteomes" id="UP000298774">
    <property type="component" value="Chromosome"/>
</dbReference>
<protein>
    <submittedName>
        <fullName evidence="8">Site-specific integrase</fullName>
    </submittedName>
</protein>
<dbReference type="Proteomes" id="UP001277471">
    <property type="component" value="Unassembled WGS sequence"/>
</dbReference>
<dbReference type="InterPro" id="IPR011010">
    <property type="entry name" value="DNA_brk_join_enz"/>
</dbReference>
<keyword evidence="2 4" id="KW-0238">DNA-binding</keyword>
<dbReference type="GeneID" id="56448300"/>
<dbReference type="GO" id="GO:0003677">
    <property type="term" value="F:DNA binding"/>
    <property type="evidence" value="ECO:0007669"/>
    <property type="project" value="UniProtKB-UniRule"/>
</dbReference>
<dbReference type="PANTHER" id="PTHR30349">
    <property type="entry name" value="PHAGE INTEGRASE-RELATED"/>
    <property type="match status" value="1"/>
</dbReference>
<evidence type="ECO:0000259" key="5">
    <source>
        <dbReference type="PROSITE" id="PS51898"/>
    </source>
</evidence>
<dbReference type="InterPro" id="IPR002104">
    <property type="entry name" value="Integrase_catalytic"/>
</dbReference>
<evidence type="ECO:0000313" key="8">
    <source>
        <dbReference type="EMBL" id="QCO07744.1"/>
    </source>
</evidence>
<dbReference type="InterPro" id="IPR010998">
    <property type="entry name" value="Integrase_recombinase_N"/>
</dbReference>
<gene>
    <name evidence="8" type="ORF">D3868_01010</name>
    <name evidence="7" type="ORF">SIM66_22025</name>
</gene>
<reference evidence="8 9" key="1">
    <citation type="submission" date="2018-09" db="EMBL/GenBank/DDBJ databases">
        <title>Whole genome based analysis of evolution and adaptive divergence in Indian and Brazilian strains of Azospirillum brasilense.</title>
        <authorList>
            <person name="Singh C."/>
            <person name="Tripathi A.K."/>
        </authorList>
    </citation>
    <scope>NUCLEOTIDE SEQUENCE [LARGE SCALE GENOMIC DNA]</scope>
    <source>
        <strain evidence="8 9">MTCC4038</strain>
    </source>
</reference>
<dbReference type="Pfam" id="PF00589">
    <property type="entry name" value="Phage_integrase"/>
    <property type="match status" value="1"/>
</dbReference>
<feature type="domain" description="Tyr recombinase" evidence="5">
    <location>
        <begin position="221"/>
        <end position="391"/>
    </location>
</feature>
<keyword evidence="1" id="KW-0229">DNA integration</keyword>
<dbReference type="RefSeq" id="WP_051140209.1">
    <property type="nucleotide sequence ID" value="NZ_CP012914.1"/>
</dbReference>
<dbReference type="CDD" id="cd00796">
    <property type="entry name" value="INT_Rci_Hp1_C"/>
    <property type="match status" value="1"/>
</dbReference>
<feature type="domain" description="Core-binding (CB)" evidence="6">
    <location>
        <begin position="108"/>
        <end position="196"/>
    </location>
</feature>
<dbReference type="GO" id="GO:0015074">
    <property type="term" value="P:DNA integration"/>
    <property type="evidence" value="ECO:0007669"/>
    <property type="project" value="UniProtKB-KW"/>
</dbReference>
<name>A0A0P0E9Q4_AZOBR</name>
<dbReference type="Gene3D" id="1.10.150.130">
    <property type="match status" value="1"/>
</dbReference>
<evidence type="ECO:0000256" key="3">
    <source>
        <dbReference type="ARBA" id="ARBA00023172"/>
    </source>
</evidence>
<dbReference type="EMBL" id="CP032339">
    <property type="protein sequence ID" value="QCO07744.1"/>
    <property type="molecule type" value="Genomic_DNA"/>
</dbReference>
<dbReference type="EMBL" id="JAWXYC010000004">
    <property type="protein sequence ID" value="MDX5953858.1"/>
    <property type="molecule type" value="Genomic_DNA"/>
</dbReference>
<proteinExistence type="predicted"/>
<dbReference type="KEGG" id="abf:AMK58_06840"/>
<evidence type="ECO:0000256" key="4">
    <source>
        <dbReference type="PROSITE-ProRule" id="PRU01248"/>
    </source>
</evidence>
<evidence type="ECO:0000256" key="1">
    <source>
        <dbReference type="ARBA" id="ARBA00022908"/>
    </source>
</evidence>
<evidence type="ECO:0000313" key="9">
    <source>
        <dbReference type="Proteomes" id="UP000298774"/>
    </source>
</evidence>
<evidence type="ECO:0000259" key="6">
    <source>
        <dbReference type="PROSITE" id="PS51900"/>
    </source>
</evidence>